<feature type="compositionally biased region" description="Polar residues" evidence="1">
    <location>
        <begin position="67"/>
        <end position="80"/>
    </location>
</feature>
<evidence type="ECO:0000313" key="3">
    <source>
        <dbReference type="Proteomes" id="UP001610446"/>
    </source>
</evidence>
<reference evidence="2 3" key="1">
    <citation type="submission" date="2024-07" db="EMBL/GenBank/DDBJ databases">
        <title>Section-level genome sequencing and comparative genomics of Aspergillus sections Usti and Cavernicolus.</title>
        <authorList>
            <consortium name="Lawrence Berkeley National Laboratory"/>
            <person name="Nybo J.L."/>
            <person name="Vesth T.C."/>
            <person name="Theobald S."/>
            <person name="Frisvad J.C."/>
            <person name="Larsen T.O."/>
            <person name="Kjaerboelling I."/>
            <person name="Rothschild-Mancinelli K."/>
            <person name="Lyhne E.K."/>
            <person name="Kogle M.E."/>
            <person name="Barry K."/>
            <person name="Clum A."/>
            <person name="Na H."/>
            <person name="Ledsgaard L."/>
            <person name="Lin J."/>
            <person name="Lipzen A."/>
            <person name="Kuo A."/>
            <person name="Riley R."/>
            <person name="Mondo S."/>
            <person name="Labutti K."/>
            <person name="Haridas S."/>
            <person name="Pangalinan J."/>
            <person name="Salamov A.A."/>
            <person name="Simmons B.A."/>
            <person name="Magnuson J.K."/>
            <person name="Chen J."/>
            <person name="Drula E."/>
            <person name="Henrissat B."/>
            <person name="Wiebenga A."/>
            <person name="Lubbers R.J."/>
            <person name="Gomes A.C."/>
            <person name="Makela M.R."/>
            <person name="Stajich J."/>
            <person name="Grigoriev I.V."/>
            <person name="Mortensen U.H."/>
            <person name="De Vries R.P."/>
            <person name="Baker S.E."/>
            <person name="Andersen M.R."/>
        </authorList>
    </citation>
    <scope>NUCLEOTIDE SEQUENCE [LARGE SCALE GENOMIC DNA]</scope>
    <source>
        <strain evidence="2 3">CBS 123904</strain>
    </source>
</reference>
<dbReference type="EMBL" id="JBFXLU010000322">
    <property type="protein sequence ID" value="KAL2829854.1"/>
    <property type="molecule type" value="Genomic_DNA"/>
</dbReference>
<organism evidence="2 3">
    <name type="scientific">Aspergillus pseudoustus</name>
    <dbReference type="NCBI Taxonomy" id="1810923"/>
    <lineage>
        <taxon>Eukaryota</taxon>
        <taxon>Fungi</taxon>
        <taxon>Dikarya</taxon>
        <taxon>Ascomycota</taxon>
        <taxon>Pezizomycotina</taxon>
        <taxon>Eurotiomycetes</taxon>
        <taxon>Eurotiomycetidae</taxon>
        <taxon>Eurotiales</taxon>
        <taxon>Aspergillaceae</taxon>
        <taxon>Aspergillus</taxon>
        <taxon>Aspergillus subgen. Nidulantes</taxon>
    </lineage>
</organism>
<dbReference type="Proteomes" id="UP001610446">
    <property type="component" value="Unassembled WGS sequence"/>
</dbReference>
<protein>
    <submittedName>
        <fullName evidence="2">Uncharacterized protein</fullName>
    </submittedName>
</protein>
<feature type="compositionally biased region" description="Polar residues" evidence="1">
    <location>
        <begin position="39"/>
        <end position="58"/>
    </location>
</feature>
<feature type="region of interest" description="Disordered" evidence="1">
    <location>
        <begin position="128"/>
        <end position="153"/>
    </location>
</feature>
<feature type="region of interest" description="Disordered" evidence="1">
    <location>
        <begin position="1"/>
        <end position="23"/>
    </location>
</feature>
<comment type="caution">
    <text evidence="2">The sequence shown here is derived from an EMBL/GenBank/DDBJ whole genome shotgun (WGS) entry which is preliminary data.</text>
</comment>
<accession>A0ABR4IQ20</accession>
<feature type="compositionally biased region" description="Polar residues" evidence="1">
    <location>
        <begin position="87"/>
        <end position="116"/>
    </location>
</feature>
<keyword evidence="3" id="KW-1185">Reference proteome</keyword>
<name>A0ABR4IQ20_9EURO</name>
<gene>
    <name evidence="2" type="ORF">BJY01DRAFT_122693</name>
</gene>
<evidence type="ECO:0000313" key="2">
    <source>
        <dbReference type="EMBL" id="KAL2829854.1"/>
    </source>
</evidence>
<feature type="region of interest" description="Disordered" evidence="1">
    <location>
        <begin position="39"/>
        <end position="116"/>
    </location>
</feature>
<sequence>MDLSSLEGPPMVDGRFSSPVPSTHSVVPHIHLEDIQSPVSPLESNSWNLPPRPASTSAIPPRHKYANMTSNGFWQSMHPESSSSSSNRVTSAPRSLQAQSSSYTASYRPSTPTNSNIHINATLSAATTSTSSSSLLSTSQPTRSTSRPYSSSISNPHQLVWVESEQIWILTTRTTPPSTLAPGHYHGRSRSSSGRVLNSSFVTGPSYTSTLSHSRSMELYPSASTSITEFWGNANEPEDLPPPYEQHIFDQPLGPIMPAVRRVPREEVQQIRGSRWAAIGRRVT</sequence>
<proteinExistence type="predicted"/>
<evidence type="ECO:0000256" key="1">
    <source>
        <dbReference type="SAM" id="MobiDB-lite"/>
    </source>
</evidence>